<keyword evidence="2 3" id="KW-0802">TPR repeat</keyword>
<dbReference type="PANTHER" id="PTHR44186">
    <property type="match status" value="1"/>
</dbReference>
<evidence type="ECO:0000313" key="6">
    <source>
        <dbReference type="Proteomes" id="UP001225316"/>
    </source>
</evidence>
<organism evidence="5 6">
    <name type="scientific">Thalassobacterium maritimum</name>
    <dbReference type="NCBI Taxonomy" id="3041265"/>
    <lineage>
        <taxon>Bacteria</taxon>
        <taxon>Pseudomonadati</taxon>
        <taxon>Verrucomicrobiota</taxon>
        <taxon>Opitutia</taxon>
        <taxon>Puniceicoccales</taxon>
        <taxon>Coraliomargaritaceae</taxon>
        <taxon>Thalassobacterium</taxon>
    </lineage>
</organism>
<reference evidence="5 6" key="1">
    <citation type="submission" date="2023-04" db="EMBL/GenBank/DDBJ databases">
        <title>A novel bacteria isolated from coastal sediment.</title>
        <authorList>
            <person name="Liu X.-J."/>
            <person name="Du Z.-J."/>
        </authorList>
    </citation>
    <scope>NUCLEOTIDE SEQUENCE [LARGE SCALE GENOMIC DNA]</scope>
    <source>
        <strain evidence="5 6">SDUM461003</strain>
    </source>
</reference>
<evidence type="ECO:0000256" key="1">
    <source>
        <dbReference type="ARBA" id="ARBA00022737"/>
    </source>
</evidence>
<comment type="caution">
    <text evidence="5">The sequence shown here is derived from an EMBL/GenBank/DDBJ whole genome shotgun (WGS) entry which is preliminary data.</text>
</comment>
<dbReference type="InterPro" id="IPR011990">
    <property type="entry name" value="TPR-like_helical_dom_sf"/>
</dbReference>
<gene>
    <name evidence="5" type="ORF">QEH52_18290</name>
</gene>
<evidence type="ECO:0000256" key="3">
    <source>
        <dbReference type="PROSITE-ProRule" id="PRU00339"/>
    </source>
</evidence>
<feature type="repeat" description="TPR" evidence="3">
    <location>
        <begin position="294"/>
        <end position="327"/>
    </location>
</feature>
<dbReference type="SMART" id="SM00028">
    <property type="entry name" value="TPR"/>
    <property type="match status" value="5"/>
</dbReference>
<keyword evidence="6" id="KW-1185">Reference proteome</keyword>
<accession>A0ABU1AZH9</accession>
<feature type="signal peptide" evidence="4">
    <location>
        <begin position="1"/>
        <end position="34"/>
    </location>
</feature>
<name>A0ABU1AZH9_9BACT</name>
<dbReference type="Gene3D" id="1.25.40.10">
    <property type="entry name" value="Tetratricopeptide repeat domain"/>
    <property type="match status" value="2"/>
</dbReference>
<dbReference type="RefSeq" id="WP_308952398.1">
    <property type="nucleotide sequence ID" value="NZ_JARXHW010000074.1"/>
</dbReference>
<protein>
    <recommendedName>
        <fullName evidence="7">Tetratricopeptide repeat protein</fullName>
    </recommendedName>
</protein>
<dbReference type="PROSITE" id="PS50005">
    <property type="entry name" value="TPR"/>
    <property type="match status" value="1"/>
</dbReference>
<evidence type="ECO:0000313" key="5">
    <source>
        <dbReference type="EMBL" id="MDQ8209481.1"/>
    </source>
</evidence>
<dbReference type="PANTHER" id="PTHR44186:SF1">
    <property type="entry name" value="BARDET-BIEDL SYNDROME 4 PROTEIN"/>
    <property type="match status" value="1"/>
</dbReference>
<dbReference type="InterPro" id="IPR019734">
    <property type="entry name" value="TPR_rpt"/>
</dbReference>
<sequence>MTQPRSYPRNHRQRGSHIAIVLLLSLASLCPLTAAEVGTIRDHIFERLNDAREYLEDDEPSEARRLTERLLTFENTPYEQASIQQVLGYICLEMEDYSAAIEQFEAAVSAKQLPGATAQPMLYNLAQLYHHQERWKDCIRSLETWLRTEPEPSVDAFLIGANAAIQLKDFPQAISYIQQAIQRSSAPVESHYQLWLSALIQMEDWPAAANLLQTIIATFPEKPDYWIQLTSVYLQMEQPENATATLRIAAAGNQLEKPNQLDLLVSLLAGQKVPQRAGEWLQSAIDQAIILPSFKMWSKLGELWLAAREYDAARHAFQNALKEQDDLGLRIRLAQLDFAEQKFTAVVEQLEAMPESPENDQYGKALMLLGASLVEIDQQEKALSIFKKAQALPDTQKDARMWLEYLSEPESD</sequence>
<dbReference type="Pfam" id="PF13181">
    <property type="entry name" value="TPR_8"/>
    <property type="match status" value="1"/>
</dbReference>
<dbReference type="SUPFAM" id="SSF48452">
    <property type="entry name" value="TPR-like"/>
    <property type="match status" value="2"/>
</dbReference>
<proteinExistence type="predicted"/>
<evidence type="ECO:0000256" key="2">
    <source>
        <dbReference type="ARBA" id="ARBA00022803"/>
    </source>
</evidence>
<dbReference type="EMBL" id="JARXHW010000074">
    <property type="protein sequence ID" value="MDQ8209481.1"/>
    <property type="molecule type" value="Genomic_DNA"/>
</dbReference>
<keyword evidence="4" id="KW-0732">Signal</keyword>
<dbReference type="Proteomes" id="UP001225316">
    <property type="component" value="Unassembled WGS sequence"/>
</dbReference>
<evidence type="ECO:0000256" key="4">
    <source>
        <dbReference type="SAM" id="SignalP"/>
    </source>
</evidence>
<evidence type="ECO:0008006" key="7">
    <source>
        <dbReference type="Google" id="ProtNLM"/>
    </source>
</evidence>
<keyword evidence="1" id="KW-0677">Repeat</keyword>
<feature type="chain" id="PRO_5046549879" description="Tetratricopeptide repeat protein" evidence="4">
    <location>
        <begin position="35"/>
        <end position="412"/>
    </location>
</feature>